<accession>A0A835M9V4</accession>
<dbReference type="Proteomes" id="UP000631114">
    <property type="component" value="Unassembled WGS sequence"/>
</dbReference>
<evidence type="ECO:0000313" key="3">
    <source>
        <dbReference type="EMBL" id="KAF9619134.1"/>
    </source>
</evidence>
<protein>
    <recommendedName>
        <fullName evidence="2">DUF4283 domain-containing protein</fullName>
    </recommendedName>
</protein>
<keyword evidence="4" id="KW-1185">Reference proteome</keyword>
<dbReference type="OrthoDB" id="1924068at2759"/>
<proteinExistence type="predicted"/>
<organism evidence="3 4">
    <name type="scientific">Coptis chinensis</name>
    <dbReference type="NCBI Taxonomy" id="261450"/>
    <lineage>
        <taxon>Eukaryota</taxon>
        <taxon>Viridiplantae</taxon>
        <taxon>Streptophyta</taxon>
        <taxon>Embryophyta</taxon>
        <taxon>Tracheophyta</taxon>
        <taxon>Spermatophyta</taxon>
        <taxon>Magnoliopsida</taxon>
        <taxon>Ranunculales</taxon>
        <taxon>Ranunculaceae</taxon>
        <taxon>Coptidoideae</taxon>
        <taxon>Coptis</taxon>
    </lineage>
</organism>
<comment type="caution">
    <text evidence="3">The sequence shown here is derived from an EMBL/GenBank/DDBJ whole genome shotgun (WGS) entry which is preliminary data.</text>
</comment>
<gene>
    <name evidence="3" type="ORF">IFM89_005148</name>
</gene>
<feature type="domain" description="DUF4283" evidence="2">
    <location>
        <begin position="1"/>
        <end position="38"/>
    </location>
</feature>
<dbReference type="EMBL" id="JADFTS010000002">
    <property type="protein sequence ID" value="KAF9619134.1"/>
    <property type="molecule type" value="Genomic_DNA"/>
</dbReference>
<dbReference type="InterPro" id="IPR040256">
    <property type="entry name" value="At4g02000-like"/>
</dbReference>
<dbReference type="AlphaFoldDB" id="A0A835M9V4"/>
<feature type="region of interest" description="Disordered" evidence="1">
    <location>
        <begin position="85"/>
        <end position="106"/>
    </location>
</feature>
<dbReference type="Pfam" id="PF14111">
    <property type="entry name" value="DUF4283"/>
    <property type="match status" value="1"/>
</dbReference>
<dbReference type="InterPro" id="IPR025558">
    <property type="entry name" value="DUF4283"/>
</dbReference>
<reference evidence="3 4" key="1">
    <citation type="submission" date="2020-10" db="EMBL/GenBank/DDBJ databases">
        <title>The Coptis chinensis genome and diversification of protoberbering-type alkaloids.</title>
        <authorList>
            <person name="Wang B."/>
            <person name="Shu S."/>
            <person name="Song C."/>
            <person name="Liu Y."/>
        </authorList>
    </citation>
    <scope>NUCLEOTIDE SEQUENCE [LARGE SCALE GENOMIC DNA]</scope>
    <source>
        <strain evidence="3">HL-2020</strain>
        <tissue evidence="3">Leaf</tissue>
    </source>
</reference>
<dbReference type="PANTHER" id="PTHR31286:SF99">
    <property type="entry name" value="DUF4283 DOMAIN-CONTAINING PROTEIN"/>
    <property type="match status" value="1"/>
</dbReference>
<feature type="compositionally biased region" description="Basic residues" evidence="1">
    <location>
        <begin position="88"/>
        <end position="99"/>
    </location>
</feature>
<evidence type="ECO:0000256" key="1">
    <source>
        <dbReference type="SAM" id="MobiDB-lite"/>
    </source>
</evidence>
<feature type="compositionally biased region" description="Basic and acidic residues" evidence="1">
    <location>
        <begin position="164"/>
        <end position="177"/>
    </location>
</feature>
<feature type="region of interest" description="Disordered" evidence="1">
    <location>
        <begin position="152"/>
        <end position="177"/>
    </location>
</feature>
<evidence type="ECO:0000313" key="4">
    <source>
        <dbReference type="Proteomes" id="UP000631114"/>
    </source>
</evidence>
<sequence length="194" mass="22396">MIRLTCEDDCRKIWCGGPWKFKDQTLQLTKWTPDFDPDVQEVKVEKLPKYCGHCKSVGHFVAKCKALQKRFRHEEAVVGEKQAEVVQKQKKNKRNRNKNKNVPIEPTNNVSVETMVQFPLRGPRSGYFKPRLPDLKRIEDLVSISWFKGKRDLSSNDLIGPVPKLKEKGSKTKGKDVDLTALPPRARKIPARYK</sequence>
<evidence type="ECO:0000259" key="2">
    <source>
        <dbReference type="Pfam" id="PF14111"/>
    </source>
</evidence>
<name>A0A835M9V4_9MAGN</name>
<dbReference type="PANTHER" id="PTHR31286">
    <property type="entry name" value="GLYCINE-RICH CELL WALL STRUCTURAL PROTEIN 1.8-LIKE"/>
    <property type="match status" value="1"/>
</dbReference>